<dbReference type="SUPFAM" id="SSF53335">
    <property type="entry name" value="S-adenosyl-L-methionine-dependent methyltransferases"/>
    <property type="match status" value="1"/>
</dbReference>
<dbReference type="Proteomes" id="UP001596066">
    <property type="component" value="Unassembled WGS sequence"/>
</dbReference>
<dbReference type="EC" id="2.1.1.-" evidence="1"/>
<keyword evidence="2" id="KW-1185">Reference proteome</keyword>
<comment type="caution">
    <text evidence="1">The sequence shown here is derived from an EMBL/GenBank/DDBJ whole genome shotgun (WGS) entry which is preliminary data.</text>
</comment>
<evidence type="ECO:0000313" key="2">
    <source>
        <dbReference type="Proteomes" id="UP001596066"/>
    </source>
</evidence>
<protein>
    <submittedName>
        <fullName evidence="1">SAM-dependent methyltransferase</fullName>
        <ecNumber evidence="1">2.1.1.-</ecNumber>
    </submittedName>
</protein>
<dbReference type="RefSeq" id="WP_346148606.1">
    <property type="nucleotide sequence ID" value="NZ_BAAAUA010000051.1"/>
</dbReference>
<sequence>MTTQFEAPSLARAVDYLLGGEAHGPADRQAADRARAAWPAGDLRTELATGRAVLGRMVAHLLGELGIRQLLDIGAGLPTAGNTHQVAARVAPGTRVVYVDRDPEVVEYSRRLLKQQPKSPTVYVRGELDDPDRILRDAAATLDLSQPIGLVLFGVLDQVHSAEDPACMVKSLLDAVPSHSCVAFGHLAAHVRQQEMDLAYECLLPDWRDQVVRRNRAEAAALLDGDLELLPPGVVGLPDWRPVAETGPAGPPTMWCAVARKP</sequence>
<proteinExistence type="predicted"/>
<dbReference type="Gene3D" id="3.40.50.150">
    <property type="entry name" value="Vaccinia Virus protein VP39"/>
    <property type="match status" value="1"/>
</dbReference>
<keyword evidence="1" id="KW-0808">Transferase</keyword>
<dbReference type="Pfam" id="PF04672">
    <property type="entry name" value="Methyltransf_19"/>
    <property type="match status" value="1"/>
</dbReference>
<gene>
    <name evidence="1" type="ORF">ACFPZF_30380</name>
</gene>
<organism evidence="1 2">
    <name type="scientific">Kitasatospora cinereorecta</name>
    <dbReference type="NCBI Taxonomy" id="285560"/>
    <lineage>
        <taxon>Bacteria</taxon>
        <taxon>Bacillati</taxon>
        <taxon>Actinomycetota</taxon>
        <taxon>Actinomycetes</taxon>
        <taxon>Kitasatosporales</taxon>
        <taxon>Streptomycetaceae</taxon>
        <taxon>Kitasatospora</taxon>
    </lineage>
</organism>
<evidence type="ECO:0000313" key="1">
    <source>
        <dbReference type="EMBL" id="MFC5645640.1"/>
    </source>
</evidence>
<reference evidence="2" key="1">
    <citation type="journal article" date="2019" name="Int. J. Syst. Evol. Microbiol.">
        <title>The Global Catalogue of Microorganisms (GCM) 10K type strain sequencing project: providing services to taxonomists for standard genome sequencing and annotation.</title>
        <authorList>
            <consortium name="The Broad Institute Genomics Platform"/>
            <consortium name="The Broad Institute Genome Sequencing Center for Infectious Disease"/>
            <person name="Wu L."/>
            <person name="Ma J."/>
        </authorList>
    </citation>
    <scope>NUCLEOTIDE SEQUENCE [LARGE SCALE GENOMIC DNA]</scope>
    <source>
        <strain evidence="2">CGMCC 4.1622</strain>
    </source>
</reference>
<dbReference type="InterPro" id="IPR029063">
    <property type="entry name" value="SAM-dependent_MTases_sf"/>
</dbReference>
<name>A0ABW0VN57_9ACTN</name>
<dbReference type="GO" id="GO:0032259">
    <property type="term" value="P:methylation"/>
    <property type="evidence" value="ECO:0007669"/>
    <property type="project" value="UniProtKB-KW"/>
</dbReference>
<dbReference type="InterPro" id="IPR006764">
    <property type="entry name" value="SAM_dep_MeTrfase_SAV2177_type"/>
</dbReference>
<accession>A0ABW0VN57</accession>
<dbReference type="EMBL" id="JBHSOC010000076">
    <property type="protein sequence ID" value="MFC5645640.1"/>
    <property type="molecule type" value="Genomic_DNA"/>
</dbReference>
<dbReference type="GO" id="GO:0008168">
    <property type="term" value="F:methyltransferase activity"/>
    <property type="evidence" value="ECO:0007669"/>
    <property type="project" value="UniProtKB-KW"/>
</dbReference>
<keyword evidence="1" id="KW-0489">Methyltransferase</keyword>
<dbReference type="PIRSF" id="PIRSF017393">
    <property type="entry name" value="MTase_SAV2177"/>
    <property type="match status" value="1"/>
</dbReference>